<evidence type="ECO:0000256" key="11">
    <source>
        <dbReference type="ARBA" id="ARBA00032907"/>
    </source>
</evidence>
<proteinExistence type="inferred from homology"/>
<reference evidence="12" key="2">
    <citation type="submission" date="2020-11" db="EMBL/GenBank/DDBJ databases">
        <authorList>
            <person name="McCartney M.A."/>
            <person name="Auch B."/>
            <person name="Kono T."/>
            <person name="Mallez S."/>
            <person name="Becker A."/>
            <person name="Gohl D.M."/>
            <person name="Silverstein K.A.T."/>
            <person name="Koren S."/>
            <person name="Bechman K.B."/>
            <person name="Herman A."/>
            <person name="Abrahante J.E."/>
            <person name="Garbe J."/>
        </authorList>
    </citation>
    <scope>NUCLEOTIDE SEQUENCE</scope>
    <source>
        <strain evidence="12">Duluth1</strain>
        <tissue evidence="12">Whole animal</tissue>
    </source>
</reference>
<evidence type="ECO:0000313" key="12">
    <source>
        <dbReference type="EMBL" id="KAH3857699.1"/>
    </source>
</evidence>
<dbReference type="EMBL" id="JAIWYP010000003">
    <property type="protein sequence ID" value="KAH3857699.1"/>
    <property type="molecule type" value="Genomic_DNA"/>
</dbReference>
<evidence type="ECO:0000256" key="3">
    <source>
        <dbReference type="ARBA" id="ARBA00007939"/>
    </source>
</evidence>
<dbReference type="Pfam" id="PF10471">
    <property type="entry name" value="ANAPC_CDC26"/>
    <property type="match status" value="1"/>
</dbReference>
<comment type="pathway">
    <text evidence="2">Protein modification; protein ubiquitination.</text>
</comment>
<evidence type="ECO:0000256" key="1">
    <source>
        <dbReference type="ARBA" id="ARBA00004123"/>
    </source>
</evidence>
<keyword evidence="5" id="KW-0132">Cell division</keyword>
<dbReference type="PANTHER" id="PTHR28579">
    <property type="entry name" value="ANAPHASE-PROMOTING COMPLEX SUBUNIT CDC26"/>
    <property type="match status" value="1"/>
</dbReference>
<dbReference type="GO" id="GO:0070979">
    <property type="term" value="P:protein K11-linked ubiquitination"/>
    <property type="evidence" value="ECO:0007669"/>
    <property type="project" value="TreeGrafter"/>
</dbReference>
<evidence type="ECO:0000313" key="13">
    <source>
        <dbReference type="Proteomes" id="UP000828390"/>
    </source>
</evidence>
<gene>
    <name evidence="12" type="ORF">DPMN_100311</name>
</gene>
<name>A0A9D4R7B9_DREPO</name>
<evidence type="ECO:0000256" key="6">
    <source>
        <dbReference type="ARBA" id="ARBA00022776"/>
    </source>
</evidence>
<keyword evidence="8" id="KW-0175">Coiled coil</keyword>
<dbReference type="GO" id="GO:0005680">
    <property type="term" value="C:anaphase-promoting complex"/>
    <property type="evidence" value="ECO:0007669"/>
    <property type="project" value="InterPro"/>
</dbReference>
<evidence type="ECO:0000256" key="10">
    <source>
        <dbReference type="ARBA" id="ARBA00023306"/>
    </source>
</evidence>
<evidence type="ECO:0000256" key="7">
    <source>
        <dbReference type="ARBA" id="ARBA00022786"/>
    </source>
</evidence>
<reference evidence="12" key="1">
    <citation type="journal article" date="2019" name="bioRxiv">
        <title>The Genome of the Zebra Mussel, Dreissena polymorpha: A Resource for Invasive Species Research.</title>
        <authorList>
            <person name="McCartney M.A."/>
            <person name="Auch B."/>
            <person name="Kono T."/>
            <person name="Mallez S."/>
            <person name="Zhang Y."/>
            <person name="Obille A."/>
            <person name="Becker A."/>
            <person name="Abrahante J.E."/>
            <person name="Garbe J."/>
            <person name="Badalamenti J.P."/>
            <person name="Herman A."/>
            <person name="Mangelson H."/>
            <person name="Liachko I."/>
            <person name="Sullivan S."/>
            <person name="Sone E.D."/>
            <person name="Koren S."/>
            <person name="Silverstein K.A.T."/>
            <person name="Beckman K.B."/>
            <person name="Gohl D.M."/>
        </authorList>
    </citation>
    <scope>NUCLEOTIDE SEQUENCE</scope>
    <source>
        <strain evidence="12">Duluth1</strain>
        <tissue evidence="12">Whole animal</tissue>
    </source>
</reference>
<comment type="subcellular location">
    <subcellularLocation>
        <location evidence="1">Nucleus</location>
    </subcellularLocation>
</comment>
<keyword evidence="10" id="KW-0131">Cell cycle</keyword>
<dbReference type="PANTHER" id="PTHR28579:SF1">
    <property type="entry name" value="ANAPHASE-PROMOTING COMPLEX SUBUNIT CDC26"/>
    <property type="match status" value="1"/>
</dbReference>
<sequence>MLRRNPTRIELKLTDIVTEYEVVKKEQDCERNKNMATTSDLTPVILKTKTELINERIGYDPKPKPQPTHRPIVN</sequence>
<dbReference type="GO" id="GO:0031145">
    <property type="term" value="P:anaphase-promoting complex-dependent catabolic process"/>
    <property type="evidence" value="ECO:0007669"/>
    <property type="project" value="InterPro"/>
</dbReference>
<evidence type="ECO:0000256" key="5">
    <source>
        <dbReference type="ARBA" id="ARBA00022618"/>
    </source>
</evidence>
<evidence type="ECO:0000256" key="4">
    <source>
        <dbReference type="ARBA" id="ARBA00018549"/>
    </source>
</evidence>
<evidence type="ECO:0000256" key="9">
    <source>
        <dbReference type="ARBA" id="ARBA00023242"/>
    </source>
</evidence>
<dbReference type="GO" id="GO:0007346">
    <property type="term" value="P:regulation of mitotic cell cycle"/>
    <property type="evidence" value="ECO:0007669"/>
    <property type="project" value="TreeGrafter"/>
</dbReference>
<comment type="caution">
    <text evidence="12">The sequence shown here is derived from an EMBL/GenBank/DDBJ whole genome shotgun (WGS) entry which is preliminary data.</text>
</comment>
<keyword evidence="13" id="KW-1185">Reference proteome</keyword>
<keyword evidence="9" id="KW-0539">Nucleus</keyword>
<dbReference type="GO" id="GO:0051301">
    <property type="term" value="P:cell division"/>
    <property type="evidence" value="ECO:0007669"/>
    <property type="project" value="UniProtKB-KW"/>
</dbReference>
<keyword evidence="7" id="KW-0833">Ubl conjugation pathway</keyword>
<evidence type="ECO:0000256" key="8">
    <source>
        <dbReference type="ARBA" id="ARBA00023054"/>
    </source>
</evidence>
<protein>
    <recommendedName>
        <fullName evidence="4">Anaphase-promoting complex subunit CDC26</fullName>
    </recommendedName>
    <alternativeName>
        <fullName evidence="11">Cell division cycle protein 26 homolog</fullName>
    </alternativeName>
</protein>
<dbReference type="InterPro" id="IPR018860">
    <property type="entry name" value="APC_suCDC26"/>
</dbReference>
<evidence type="ECO:0000256" key="2">
    <source>
        <dbReference type="ARBA" id="ARBA00004906"/>
    </source>
</evidence>
<dbReference type="Proteomes" id="UP000828390">
    <property type="component" value="Unassembled WGS sequence"/>
</dbReference>
<dbReference type="AlphaFoldDB" id="A0A9D4R7B9"/>
<accession>A0A9D4R7B9</accession>
<keyword evidence="6" id="KW-0498">Mitosis</keyword>
<comment type="similarity">
    <text evidence="3">Belongs to the CDC26 family.</text>
</comment>
<organism evidence="12 13">
    <name type="scientific">Dreissena polymorpha</name>
    <name type="common">Zebra mussel</name>
    <name type="synonym">Mytilus polymorpha</name>
    <dbReference type="NCBI Taxonomy" id="45954"/>
    <lineage>
        <taxon>Eukaryota</taxon>
        <taxon>Metazoa</taxon>
        <taxon>Spiralia</taxon>
        <taxon>Lophotrochozoa</taxon>
        <taxon>Mollusca</taxon>
        <taxon>Bivalvia</taxon>
        <taxon>Autobranchia</taxon>
        <taxon>Heteroconchia</taxon>
        <taxon>Euheterodonta</taxon>
        <taxon>Imparidentia</taxon>
        <taxon>Neoheterodontei</taxon>
        <taxon>Myida</taxon>
        <taxon>Dreissenoidea</taxon>
        <taxon>Dreissenidae</taxon>
        <taxon>Dreissena</taxon>
    </lineage>
</organism>